<accession>A0ABU6VG47</accession>
<comment type="caution">
    <text evidence="1">The sequence shown here is derived from an EMBL/GenBank/DDBJ whole genome shotgun (WGS) entry which is preliminary data.</text>
</comment>
<protein>
    <recommendedName>
        <fullName evidence="3">F-box associated domain-containing protein</fullName>
    </recommendedName>
</protein>
<dbReference type="Proteomes" id="UP001341840">
    <property type="component" value="Unassembled WGS sequence"/>
</dbReference>
<organism evidence="1 2">
    <name type="scientific">Stylosanthes scabra</name>
    <dbReference type="NCBI Taxonomy" id="79078"/>
    <lineage>
        <taxon>Eukaryota</taxon>
        <taxon>Viridiplantae</taxon>
        <taxon>Streptophyta</taxon>
        <taxon>Embryophyta</taxon>
        <taxon>Tracheophyta</taxon>
        <taxon>Spermatophyta</taxon>
        <taxon>Magnoliopsida</taxon>
        <taxon>eudicotyledons</taxon>
        <taxon>Gunneridae</taxon>
        <taxon>Pentapetalae</taxon>
        <taxon>rosids</taxon>
        <taxon>fabids</taxon>
        <taxon>Fabales</taxon>
        <taxon>Fabaceae</taxon>
        <taxon>Papilionoideae</taxon>
        <taxon>50 kb inversion clade</taxon>
        <taxon>dalbergioids sensu lato</taxon>
        <taxon>Dalbergieae</taxon>
        <taxon>Pterocarpus clade</taxon>
        <taxon>Stylosanthes</taxon>
    </lineage>
</organism>
<name>A0ABU6VG47_9FABA</name>
<sequence>MRLPFTISDFGWWNFVGTDNGIVCMRYSLDGAPSQMMLWNPLTNRTRRINDPGQATGLHAVCSFSFGYNMPRTDQYFVIHAHKRRFRDKKMEFTYYDSKKMEWKDYAIEDKTIQKLGGHNDKVFIWKLDTTAKKKRLWQLAMTLDPIRFGCNPTLFVEDFLFLTLENSSNLNRINDRKITEISINKSNIITKNTSEIFYKTWIEEVELRSFQIILQGMIKP</sequence>
<gene>
    <name evidence="1" type="ORF">PIB30_049124</name>
</gene>
<proteinExistence type="predicted"/>
<evidence type="ECO:0008006" key="3">
    <source>
        <dbReference type="Google" id="ProtNLM"/>
    </source>
</evidence>
<keyword evidence="2" id="KW-1185">Reference proteome</keyword>
<reference evidence="1 2" key="1">
    <citation type="journal article" date="2023" name="Plants (Basel)">
        <title>Bridging the Gap: Combining Genomics and Transcriptomics Approaches to Understand Stylosanthes scabra, an Orphan Legume from the Brazilian Caatinga.</title>
        <authorList>
            <person name="Ferreira-Neto J.R.C."/>
            <person name="da Silva M.D."/>
            <person name="Binneck E."/>
            <person name="de Melo N.F."/>
            <person name="da Silva R.H."/>
            <person name="de Melo A.L.T.M."/>
            <person name="Pandolfi V."/>
            <person name="Bustamante F.O."/>
            <person name="Brasileiro-Vidal A.C."/>
            <person name="Benko-Iseppon A.M."/>
        </authorList>
    </citation>
    <scope>NUCLEOTIDE SEQUENCE [LARGE SCALE GENOMIC DNA]</scope>
    <source>
        <tissue evidence="1">Leaves</tissue>
    </source>
</reference>
<evidence type="ECO:0000313" key="2">
    <source>
        <dbReference type="Proteomes" id="UP001341840"/>
    </source>
</evidence>
<evidence type="ECO:0000313" key="1">
    <source>
        <dbReference type="EMBL" id="MED6172337.1"/>
    </source>
</evidence>
<dbReference type="EMBL" id="JASCZI010151362">
    <property type="protein sequence ID" value="MED6172337.1"/>
    <property type="molecule type" value="Genomic_DNA"/>
</dbReference>